<dbReference type="Pfam" id="PF13302">
    <property type="entry name" value="Acetyltransf_3"/>
    <property type="match status" value="1"/>
</dbReference>
<reference evidence="2 3" key="1">
    <citation type="submission" date="2020-07" db="EMBL/GenBank/DDBJ databases">
        <title>Facklamia lactis sp. nov., isolated from raw milk.</title>
        <authorList>
            <person name="Doll E.V."/>
            <person name="Huptas C."/>
            <person name="Staib L."/>
            <person name="Wenning M."/>
            <person name="Scherer S."/>
        </authorList>
    </citation>
    <scope>NUCLEOTIDE SEQUENCE [LARGE SCALE GENOMIC DNA]</scope>
    <source>
        <strain evidence="2 3">DSM 104272</strain>
    </source>
</reference>
<evidence type="ECO:0000259" key="1">
    <source>
        <dbReference type="PROSITE" id="PS51186"/>
    </source>
</evidence>
<dbReference type="InterPro" id="IPR051531">
    <property type="entry name" value="N-acetyltransferase"/>
</dbReference>
<name>A0ABS0LIT1_9LACT</name>
<dbReference type="InterPro" id="IPR016181">
    <property type="entry name" value="Acyl_CoA_acyltransferase"/>
</dbReference>
<evidence type="ECO:0000313" key="2">
    <source>
        <dbReference type="EMBL" id="MBG9978201.1"/>
    </source>
</evidence>
<evidence type="ECO:0000313" key="3">
    <source>
        <dbReference type="Proteomes" id="UP000823401"/>
    </source>
</evidence>
<dbReference type="RefSeq" id="WP_197104311.1">
    <property type="nucleotide sequence ID" value="NZ_JACCEL010000010.1"/>
</dbReference>
<dbReference type="Gene3D" id="3.40.630.30">
    <property type="match status" value="1"/>
</dbReference>
<feature type="domain" description="N-acetyltransferase" evidence="1">
    <location>
        <begin position="4"/>
        <end position="171"/>
    </location>
</feature>
<comment type="caution">
    <text evidence="2">The sequence shown here is derived from an EMBL/GenBank/DDBJ whole genome shotgun (WGS) entry which is preliminary data.</text>
</comment>
<dbReference type="SUPFAM" id="SSF55729">
    <property type="entry name" value="Acyl-CoA N-acyltransferases (Nat)"/>
    <property type="match status" value="1"/>
</dbReference>
<organism evidence="2 3">
    <name type="scientific">Ruoffia tabacinasalis</name>
    <dbReference type="NCBI Taxonomy" id="87458"/>
    <lineage>
        <taxon>Bacteria</taxon>
        <taxon>Bacillati</taxon>
        <taxon>Bacillota</taxon>
        <taxon>Bacilli</taxon>
        <taxon>Lactobacillales</taxon>
        <taxon>Aerococcaceae</taxon>
        <taxon>Ruoffia</taxon>
    </lineage>
</organism>
<dbReference type="EMBL" id="JACCEL010000010">
    <property type="protein sequence ID" value="MBG9978201.1"/>
    <property type="molecule type" value="Genomic_DNA"/>
</dbReference>
<dbReference type="InterPro" id="IPR000182">
    <property type="entry name" value="GNAT_dom"/>
</dbReference>
<accession>A0ABS0LIT1</accession>
<dbReference type="PROSITE" id="PS51186">
    <property type="entry name" value="GNAT"/>
    <property type="match status" value="1"/>
</dbReference>
<dbReference type="PANTHER" id="PTHR43792">
    <property type="entry name" value="GNAT FAMILY, PUTATIVE (AFU_ORTHOLOGUE AFUA_3G00765)-RELATED-RELATED"/>
    <property type="match status" value="1"/>
</dbReference>
<dbReference type="Proteomes" id="UP000823401">
    <property type="component" value="Unassembled WGS sequence"/>
</dbReference>
<sequence>MSNIMLVKLQEKHFEKLFKFELENKGYFEEMVPSRGDDYYDLETFIQRNKALIDEQDQGLSYFYLIMNQEGVVLGRMNLVDIEQPKRRGHVGYRVGKAYTGKGIANKALRILLDTTNQLGIRQISAKTTTINIASRKILEKNEFQYIETAKDEFKMNGHLLSFIYYRWEKS</sequence>
<gene>
    <name evidence="2" type="ORF">HYQ42_05310</name>
</gene>
<keyword evidence="3" id="KW-1185">Reference proteome</keyword>
<proteinExistence type="predicted"/>
<protein>
    <submittedName>
        <fullName evidence="2">GNAT family N-acetyltransferase</fullName>
    </submittedName>
</protein>